<dbReference type="EMBL" id="CAJFDI010000003">
    <property type="protein sequence ID" value="CAD5220613.1"/>
    <property type="molecule type" value="Genomic_DNA"/>
</dbReference>
<evidence type="ECO:0000313" key="4">
    <source>
        <dbReference type="Proteomes" id="UP000659654"/>
    </source>
</evidence>
<evidence type="ECO:0000313" key="3">
    <source>
        <dbReference type="Proteomes" id="UP000095284"/>
    </source>
</evidence>
<accession>A0A1I7RZ44</accession>
<organism evidence="3 5">
    <name type="scientific">Bursaphelenchus xylophilus</name>
    <name type="common">Pinewood nematode worm</name>
    <name type="synonym">Aphelenchoides xylophilus</name>
    <dbReference type="NCBI Taxonomy" id="6326"/>
    <lineage>
        <taxon>Eukaryota</taxon>
        <taxon>Metazoa</taxon>
        <taxon>Ecdysozoa</taxon>
        <taxon>Nematoda</taxon>
        <taxon>Chromadorea</taxon>
        <taxon>Rhabditida</taxon>
        <taxon>Tylenchina</taxon>
        <taxon>Tylenchomorpha</taxon>
        <taxon>Aphelenchoidea</taxon>
        <taxon>Aphelenchoididae</taxon>
        <taxon>Bursaphelenchus</taxon>
    </lineage>
</organism>
<evidence type="ECO:0000256" key="1">
    <source>
        <dbReference type="SAM" id="MobiDB-lite"/>
    </source>
</evidence>
<feature type="region of interest" description="Disordered" evidence="1">
    <location>
        <begin position="94"/>
        <end position="161"/>
    </location>
</feature>
<dbReference type="Proteomes" id="UP000582659">
    <property type="component" value="Unassembled WGS sequence"/>
</dbReference>
<keyword evidence="4" id="KW-1185">Reference proteome</keyword>
<dbReference type="WBParaSite" id="BXY_0601200.1">
    <property type="protein sequence ID" value="BXY_0601200.1"/>
    <property type="gene ID" value="BXY_0601200"/>
</dbReference>
<reference evidence="2" key="2">
    <citation type="submission" date="2020-09" db="EMBL/GenBank/DDBJ databases">
        <authorList>
            <person name="Kikuchi T."/>
        </authorList>
    </citation>
    <scope>NUCLEOTIDE SEQUENCE</scope>
    <source>
        <strain evidence="2">Ka4C1</strain>
    </source>
</reference>
<sequence>MKTTNLKKNAQCDRPKEPYGTVQFLSKHRRRVLSLLCPRHPGARPVWRFRNQLFPGHNQWRQTTQERVRRRDDEHGFLLRIPSPQIGVPRRWKRATGNRPPFRFPEFSATSERQKRGKLGLRQKCRCSSKITPEPQKRENGSKPHSALVARPLRDSDLGHGARARLSVTILPEGSIQKQPLGHEK</sequence>
<name>A0A1I7RZ44_BURXY</name>
<evidence type="ECO:0000313" key="2">
    <source>
        <dbReference type="EMBL" id="CAD5220613.1"/>
    </source>
</evidence>
<dbReference type="AlphaFoldDB" id="A0A1I7RZ44"/>
<evidence type="ECO:0000313" key="5">
    <source>
        <dbReference type="WBParaSite" id="BXY_0601200.1"/>
    </source>
</evidence>
<dbReference type="Proteomes" id="UP000659654">
    <property type="component" value="Unassembled WGS sequence"/>
</dbReference>
<feature type="compositionally biased region" description="Basic residues" evidence="1">
    <location>
        <begin position="115"/>
        <end position="127"/>
    </location>
</feature>
<gene>
    <name evidence="2" type="ORF">BXYJ_LOCUS6266</name>
</gene>
<dbReference type="Proteomes" id="UP000095284">
    <property type="component" value="Unplaced"/>
</dbReference>
<protein>
    <submittedName>
        <fullName evidence="2">(pine wood nematode) hypothetical protein</fullName>
    </submittedName>
</protein>
<proteinExistence type="predicted"/>
<dbReference type="EMBL" id="CAJFCV020000003">
    <property type="protein sequence ID" value="CAG9106871.1"/>
    <property type="molecule type" value="Genomic_DNA"/>
</dbReference>
<reference evidence="5" key="1">
    <citation type="submission" date="2016-11" db="UniProtKB">
        <authorList>
            <consortium name="WormBaseParasite"/>
        </authorList>
    </citation>
    <scope>IDENTIFICATION</scope>
</reference>